<protein>
    <recommendedName>
        <fullName evidence="4">PNPLA domain-containing protein</fullName>
    </recommendedName>
</protein>
<dbReference type="NCBIfam" id="NF041079">
    <property type="entry name" value="CBASS_lipase"/>
    <property type="match status" value="1"/>
</dbReference>
<dbReference type="InterPro" id="IPR016035">
    <property type="entry name" value="Acyl_Trfase/lysoPLipase"/>
</dbReference>
<keyword evidence="6" id="KW-1185">Reference proteome</keyword>
<keyword evidence="3" id="KW-0442">Lipid degradation</keyword>
<dbReference type="STRING" id="1792845.BC343_15055"/>
<dbReference type="Gene3D" id="3.40.1090.10">
    <property type="entry name" value="Cytosolic phospholipase A2 catalytic domain"/>
    <property type="match status" value="1"/>
</dbReference>
<comment type="similarity">
    <text evidence="1">Belongs to the patatin family.</text>
</comment>
<dbReference type="RefSeq" id="WP_078350710.1">
    <property type="nucleotide sequence ID" value="NZ_MBTF01000036.1"/>
</dbReference>
<dbReference type="SUPFAM" id="SSF52151">
    <property type="entry name" value="FabD/lysophospholipase-like"/>
    <property type="match status" value="1"/>
</dbReference>
<evidence type="ECO:0000256" key="2">
    <source>
        <dbReference type="ARBA" id="ARBA00023098"/>
    </source>
</evidence>
<gene>
    <name evidence="5" type="ORF">BC343_15055</name>
</gene>
<organism evidence="5 6">
    <name type="scientific">Mucilaginibacter pedocola</name>
    <dbReference type="NCBI Taxonomy" id="1792845"/>
    <lineage>
        <taxon>Bacteria</taxon>
        <taxon>Pseudomonadati</taxon>
        <taxon>Bacteroidota</taxon>
        <taxon>Sphingobacteriia</taxon>
        <taxon>Sphingobacteriales</taxon>
        <taxon>Sphingobacteriaceae</taxon>
        <taxon>Mucilaginibacter</taxon>
    </lineage>
</organism>
<evidence type="ECO:0000313" key="5">
    <source>
        <dbReference type="EMBL" id="OOQ57414.1"/>
    </source>
</evidence>
<dbReference type="OrthoDB" id="9807112at2"/>
<accession>A0A1S9P8W2</accession>
<dbReference type="Proteomes" id="UP000189739">
    <property type="component" value="Unassembled WGS sequence"/>
</dbReference>
<feature type="short sequence motif" description="DGA/G" evidence="3">
    <location>
        <begin position="202"/>
        <end position="204"/>
    </location>
</feature>
<dbReference type="PROSITE" id="PS51635">
    <property type="entry name" value="PNPLA"/>
    <property type="match status" value="1"/>
</dbReference>
<dbReference type="CDD" id="cd07199">
    <property type="entry name" value="Pat17_PNPLA8_PNPLA9_like"/>
    <property type="match status" value="1"/>
</dbReference>
<dbReference type="Pfam" id="PF01734">
    <property type="entry name" value="Patatin"/>
    <property type="match status" value="1"/>
</dbReference>
<feature type="short sequence motif" description="GXSXG" evidence="3">
    <location>
        <begin position="53"/>
        <end position="57"/>
    </location>
</feature>
<evidence type="ECO:0000256" key="3">
    <source>
        <dbReference type="PROSITE-ProRule" id="PRU01161"/>
    </source>
</evidence>
<evidence type="ECO:0000256" key="1">
    <source>
        <dbReference type="ARBA" id="ARBA00010240"/>
    </source>
</evidence>
<reference evidence="5 6" key="1">
    <citation type="submission" date="2016-07" db="EMBL/GenBank/DDBJ databases">
        <title>Genomic analysis of zinc-resistant bacterium Mucilaginibacter pedocola TBZ30.</title>
        <authorList>
            <person name="Huang J."/>
            <person name="Tang J."/>
        </authorList>
    </citation>
    <scope>NUCLEOTIDE SEQUENCE [LARGE SCALE GENOMIC DNA]</scope>
    <source>
        <strain evidence="5 6">TBZ30</strain>
    </source>
</reference>
<comment type="caution">
    <text evidence="5">The sequence shown here is derived from an EMBL/GenBank/DDBJ whole genome shotgun (WGS) entry which is preliminary data.</text>
</comment>
<feature type="active site" description="Nucleophile" evidence="3">
    <location>
        <position position="55"/>
    </location>
</feature>
<keyword evidence="3" id="KW-0378">Hydrolase</keyword>
<dbReference type="GO" id="GO:0047372">
    <property type="term" value="F:monoacylglycerol lipase activity"/>
    <property type="evidence" value="ECO:0007669"/>
    <property type="project" value="TreeGrafter"/>
</dbReference>
<dbReference type="AlphaFoldDB" id="A0A1S9P8W2"/>
<dbReference type="PANTHER" id="PTHR32176:SF92">
    <property type="entry name" value="XYLOSE ISOMERASE"/>
    <property type="match status" value="1"/>
</dbReference>
<dbReference type="GO" id="GO:0004620">
    <property type="term" value="F:phospholipase activity"/>
    <property type="evidence" value="ECO:0007669"/>
    <property type="project" value="TreeGrafter"/>
</dbReference>
<evidence type="ECO:0000313" key="6">
    <source>
        <dbReference type="Proteomes" id="UP000189739"/>
    </source>
</evidence>
<dbReference type="InterPro" id="IPR002641">
    <property type="entry name" value="PNPLA_dom"/>
</dbReference>
<feature type="domain" description="PNPLA" evidence="4">
    <location>
        <begin position="12"/>
        <end position="215"/>
    </location>
</feature>
<dbReference type="EMBL" id="MBTF01000036">
    <property type="protein sequence ID" value="OOQ57414.1"/>
    <property type="molecule type" value="Genomic_DNA"/>
</dbReference>
<evidence type="ECO:0000259" key="4">
    <source>
        <dbReference type="PROSITE" id="PS51635"/>
    </source>
</evidence>
<feature type="active site" description="Proton acceptor" evidence="3">
    <location>
        <position position="202"/>
    </location>
</feature>
<dbReference type="GO" id="GO:0016042">
    <property type="term" value="P:lipid catabolic process"/>
    <property type="evidence" value="ECO:0007669"/>
    <property type="project" value="UniProtKB-UniRule"/>
</dbReference>
<name>A0A1S9P8W2_9SPHI</name>
<proteinExistence type="inferred from homology"/>
<sequence length="341" mass="38239">MEGAEKKKFRILSIDGGGIRGMIPAKVLFELENELKSENPEKKLYEYFDLICGTSTGAILAIAIALGIPAADLVDFYKKHAKAIFPKWYFKIVPSRARAFLTSIYSNKALHKILEDVYTKANGGKTPLMADLKTRVCIPTFNGNDGQINVLKTKHHKDYKRDYKLPAHEVAMSSASAPVYFPPHTFSFSNEHGNGKNVNMIDGGIFANNPALIGVLEATEKLEYNFSEVSLLSLGTGKGKHVIKTGWRPKDLWYWLFPKPRLLDVILDSQAQITEEYLNFLKRLTEKTAKGFDYLRVQYDMGGDIIDLNASGKKDLERLEAIGDELAKRNLVSIVNFLKST</sequence>
<keyword evidence="2 3" id="KW-0443">Lipid metabolism</keyword>
<dbReference type="PANTHER" id="PTHR32176">
    <property type="entry name" value="XYLOSE ISOMERASE"/>
    <property type="match status" value="1"/>
</dbReference>
<feature type="short sequence motif" description="GXGXXG" evidence="3">
    <location>
        <begin position="16"/>
        <end position="21"/>
    </location>
</feature>